<dbReference type="FunFam" id="3.30.1510.10:FF:000001">
    <property type="entry name" value="Formate--tetrahydrofolate ligase"/>
    <property type="match status" value="1"/>
</dbReference>
<evidence type="ECO:0000256" key="1">
    <source>
        <dbReference type="ARBA" id="ARBA00004777"/>
    </source>
</evidence>
<dbReference type="Gene3D" id="3.10.410.10">
    <property type="entry name" value="Formyltetrahydrofolate synthetase, domain 3"/>
    <property type="match status" value="1"/>
</dbReference>
<dbReference type="GO" id="GO:0035999">
    <property type="term" value="P:tetrahydrofolate interconversion"/>
    <property type="evidence" value="ECO:0007669"/>
    <property type="project" value="UniProtKB-UniRule"/>
</dbReference>
<evidence type="ECO:0000256" key="7">
    <source>
        <dbReference type="ARBA" id="ARBA00061363"/>
    </source>
</evidence>
<sequence length="596" mass="61964">MTIDLDIALNAELDPIVDVAAGLGLAQEDIVPYGWSKAKVPIDVLDKAAESNTDGKLILVTAMSPTPAGEGKTTTSIGLADGLNELARSKPEVGKAILALREPSMGPVFGMKGGAAGGGYAQVVPMEDINLHFTGDFAAIAAANNLAVTMLDNHIHHGNELDVDVRRIHIRRVVDLNDRELRGVVVGLGGINGGVPREDAFDIVVASEVMAVFCLSTSLTDLKERLGRIVLAHSRTREPITVSDIGAAGAMTALLRNALSPNLVQSLEHSPAFIHGGPFANIAHGCNSLLATRAAMTLGDWTVTEAGFGADLGAEKFLDIKCRTAGIWPSAVVVVATLRALKYHGGVEVKDVQTPNTEAVLGGMVNLEHHCGNLLNIYGLTPVVCFNRFPTDTDEEMAAAISHLRSKGISAVESTHWADGGKGALALAAAVVEAAGGAGNAGAAVDDGSFFVGGVASGDAEAPAAGSSAPGPQGQYSYELDRPLEEKIRTIAQRIYGAADVDLPTKVKRKLKQFTDEGYGDAPICIAKTQYSLSTDASLRGAPKDHIIAVKDVRLSAGAGFVVVIAGDIMTMPGLPKVPSALTIDVTEDGNITGLF</sequence>
<evidence type="ECO:0000313" key="9">
    <source>
        <dbReference type="EMBL" id="SMX89568.1"/>
    </source>
</evidence>
<keyword evidence="10" id="KW-1185">Reference proteome</keyword>
<evidence type="ECO:0000256" key="6">
    <source>
        <dbReference type="ARBA" id="ARBA00049033"/>
    </source>
</evidence>
<dbReference type="SUPFAM" id="SSF52540">
    <property type="entry name" value="P-loop containing nucleoside triphosphate hydrolases"/>
    <property type="match status" value="1"/>
</dbReference>
<dbReference type="Gene3D" id="3.30.1510.10">
    <property type="entry name" value="Domain 2, N(10)-formyltetrahydrofolate synthetase"/>
    <property type="match status" value="1"/>
</dbReference>
<keyword evidence="3 8" id="KW-0436">Ligase</keyword>
<protein>
    <recommendedName>
        <fullName evidence="8">Formate--tetrahydrofolate ligase</fullName>
        <ecNumber evidence="8">6.3.4.3</ecNumber>
    </recommendedName>
    <alternativeName>
        <fullName evidence="8">Formyltetrahydrofolate synthetase</fullName>
        <shortName evidence="8">FHS</shortName>
        <shortName evidence="8">FTHFS</shortName>
    </alternativeName>
</protein>
<comment type="similarity">
    <text evidence="7 8">Belongs to the formate--tetrahydrofolate ligase family.</text>
</comment>
<evidence type="ECO:0000256" key="4">
    <source>
        <dbReference type="ARBA" id="ARBA00022741"/>
    </source>
</evidence>
<dbReference type="RefSeq" id="WP_101620864.1">
    <property type="nucleotide sequence ID" value="NZ_FXZE01000009.1"/>
</dbReference>
<dbReference type="InterPro" id="IPR020628">
    <property type="entry name" value="Formate_THF_ligase_CS"/>
</dbReference>
<dbReference type="Proteomes" id="UP000234342">
    <property type="component" value="Unassembled WGS sequence"/>
</dbReference>
<dbReference type="Gene3D" id="3.40.50.300">
    <property type="entry name" value="P-loop containing nucleotide triphosphate hydrolases"/>
    <property type="match status" value="1"/>
</dbReference>
<evidence type="ECO:0000256" key="3">
    <source>
        <dbReference type="ARBA" id="ARBA00022598"/>
    </source>
</evidence>
<feature type="binding site" evidence="8">
    <location>
        <begin position="66"/>
        <end position="73"/>
    </location>
    <ligand>
        <name>ATP</name>
        <dbReference type="ChEBI" id="CHEBI:30616"/>
    </ligand>
</feature>
<dbReference type="GeneID" id="60907330"/>
<accession>A0A2H1JQJ5</accession>
<dbReference type="Pfam" id="PF01268">
    <property type="entry name" value="FTHFS"/>
    <property type="match status" value="2"/>
</dbReference>
<dbReference type="HAMAP" id="MF_01543">
    <property type="entry name" value="FTHFS"/>
    <property type="match status" value="1"/>
</dbReference>
<dbReference type="GO" id="GO:0004329">
    <property type="term" value="F:formate-tetrahydrofolate ligase activity"/>
    <property type="evidence" value="ECO:0007669"/>
    <property type="project" value="UniProtKB-UniRule"/>
</dbReference>
<dbReference type="PROSITE" id="PS00721">
    <property type="entry name" value="FTHFS_1"/>
    <property type="match status" value="1"/>
</dbReference>
<dbReference type="FunFam" id="3.10.410.10:FF:000001">
    <property type="entry name" value="Putative formate--tetrahydrofolate ligase"/>
    <property type="match status" value="1"/>
</dbReference>
<evidence type="ECO:0000313" key="10">
    <source>
        <dbReference type="Proteomes" id="UP000234342"/>
    </source>
</evidence>
<dbReference type="UniPathway" id="UPA00193"/>
<keyword evidence="5 8" id="KW-0067">ATP-binding</keyword>
<comment type="pathway">
    <text evidence="1 8">One-carbon metabolism; tetrahydrofolate interconversion.</text>
</comment>
<keyword evidence="2 8" id="KW-0554">One-carbon metabolism</keyword>
<reference evidence="10" key="1">
    <citation type="submission" date="2017-03" db="EMBL/GenBank/DDBJ databases">
        <authorList>
            <person name="Monnet C."/>
        </authorList>
    </citation>
    <scope>NUCLEOTIDE SEQUENCE [LARGE SCALE GENOMIC DNA]</scope>
    <source>
        <strain evidence="10">P10</strain>
    </source>
</reference>
<dbReference type="EC" id="6.3.4.3" evidence="8"/>
<gene>
    <name evidence="8" type="primary">fhs</name>
    <name evidence="9" type="ORF">BANT10_02256</name>
</gene>
<dbReference type="InterPro" id="IPR000559">
    <property type="entry name" value="Formate_THF_ligase"/>
</dbReference>
<comment type="catalytic activity">
    <reaction evidence="6 8">
        <text>(6S)-5,6,7,8-tetrahydrofolate + formate + ATP = (6R)-10-formyltetrahydrofolate + ADP + phosphate</text>
        <dbReference type="Rhea" id="RHEA:20221"/>
        <dbReference type="ChEBI" id="CHEBI:15740"/>
        <dbReference type="ChEBI" id="CHEBI:30616"/>
        <dbReference type="ChEBI" id="CHEBI:43474"/>
        <dbReference type="ChEBI" id="CHEBI:57453"/>
        <dbReference type="ChEBI" id="CHEBI:195366"/>
        <dbReference type="ChEBI" id="CHEBI:456216"/>
        <dbReference type="EC" id="6.3.4.3"/>
    </reaction>
</comment>
<dbReference type="PROSITE" id="PS00722">
    <property type="entry name" value="FTHFS_2"/>
    <property type="match status" value="1"/>
</dbReference>
<evidence type="ECO:0000256" key="5">
    <source>
        <dbReference type="ARBA" id="ARBA00022840"/>
    </source>
</evidence>
<name>A0A2H1JQJ5_9MICO</name>
<dbReference type="GO" id="GO:0005524">
    <property type="term" value="F:ATP binding"/>
    <property type="evidence" value="ECO:0007669"/>
    <property type="project" value="UniProtKB-UniRule"/>
</dbReference>
<organism evidence="9 10">
    <name type="scientific">Brevibacterium antiquum</name>
    <dbReference type="NCBI Taxonomy" id="234835"/>
    <lineage>
        <taxon>Bacteria</taxon>
        <taxon>Bacillati</taxon>
        <taxon>Actinomycetota</taxon>
        <taxon>Actinomycetes</taxon>
        <taxon>Micrococcales</taxon>
        <taxon>Brevibacteriaceae</taxon>
        <taxon>Brevibacterium</taxon>
    </lineage>
</organism>
<dbReference type="EMBL" id="FXZE01000009">
    <property type="protein sequence ID" value="SMX89568.1"/>
    <property type="molecule type" value="Genomic_DNA"/>
</dbReference>
<evidence type="ECO:0000256" key="2">
    <source>
        <dbReference type="ARBA" id="ARBA00022563"/>
    </source>
</evidence>
<dbReference type="AlphaFoldDB" id="A0A2H1JQJ5"/>
<evidence type="ECO:0000256" key="8">
    <source>
        <dbReference type="HAMAP-Rule" id="MF_01543"/>
    </source>
</evidence>
<keyword evidence="4 8" id="KW-0547">Nucleotide-binding</keyword>
<proteinExistence type="inferred from homology"/>
<dbReference type="InterPro" id="IPR027417">
    <property type="entry name" value="P-loop_NTPase"/>
</dbReference>